<evidence type="ECO:0000256" key="9">
    <source>
        <dbReference type="ARBA" id="ARBA00023136"/>
    </source>
</evidence>
<feature type="domain" description="TonB C-terminal" evidence="11">
    <location>
        <begin position="191"/>
        <end position="281"/>
    </location>
</feature>
<evidence type="ECO:0000313" key="13">
    <source>
        <dbReference type="Proteomes" id="UP000198767"/>
    </source>
</evidence>
<dbReference type="EMBL" id="FMWG01000005">
    <property type="protein sequence ID" value="SCZ64700.1"/>
    <property type="molecule type" value="Genomic_DNA"/>
</dbReference>
<dbReference type="AlphaFoldDB" id="A0A1G5QT29"/>
<gene>
    <name evidence="12" type="ORF">SAMN04488118_105298</name>
</gene>
<feature type="compositionally biased region" description="Pro residues" evidence="10">
    <location>
        <begin position="104"/>
        <end position="123"/>
    </location>
</feature>
<evidence type="ECO:0000256" key="5">
    <source>
        <dbReference type="ARBA" id="ARBA00022519"/>
    </source>
</evidence>
<feature type="compositionally biased region" description="Basic and acidic residues" evidence="10">
    <location>
        <begin position="139"/>
        <end position="152"/>
    </location>
</feature>
<evidence type="ECO:0000256" key="8">
    <source>
        <dbReference type="ARBA" id="ARBA00022989"/>
    </source>
</evidence>
<comment type="subcellular location">
    <subcellularLocation>
        <location evidence="1">Cell inner membrane</location>
        <topology evidence="1">Single-pass membrane protein</topology>
        <orientation evidence="1">Periplasmic side</orientation>
    </subcellularLocation>
</comment>
<evidence type="ECO:0000256" key="6">
    <source>
        <dbReference type="ARBA" id="ARBA00022692"/>
    </source>
</evidence>
<evidence type="ECO:0000259" key="11">
    <source>
        <dbReference type="PROSITE" id="PS52015"/>
    </source>
</evidence>
<comment type="similarity">
    <text evidence="2">Belongs to the TonB family.</text>
</comment>
<keyword evidence="6" id="KW-0812">Transmembrane</keyword>
<evidence type="ECO:0000313" key="12">
    <source>
        <dbReference type="EMBL" id="SCZ64700.1"/>
    </source>
</evidence>
<organism evidence="12 13">
    <name type="scientific">Epibacterium ulvae</name>
    <dbReference type="NCBI Taxonomy" id="1156985"/>
    <lineage>
        <taxon>Bacteria</taxon>
        <taxon>Pseudomonadati</taxon>
        <taxon>Pseudomonadota</taxon>
        <taxon>Alphaproteobacteria</taxon>
        <taxon>Rhodobacterales</taxon>
        <taxon>Roseobacteraceae</taxon>
        <taxon>Epibacterium</taxon>
    </lineage>
</organism>
<keyword evidence="7" id="KW-0653">Protein transport</keyword>
<dbReference type="PROSITE" id="PS52015">
    <property type="entry name" value="TONB_CTD"/>
    <property type="match status" value="1"/>
</dbReference>
<evidence type="ECO:0000256" key="4">
    <source>
        <dbReference type="ARBA" id="ARBA00022475"/>
    </source>
</evidence>
<sequence>MMRWIEFLLFSGLAVALHLVAFVSVPPTGAVASGTGGDAMVAIKAADATIAELVETWQRPPQPPLIDTPPLKTPVFQAAAPEMTQFEIAAAPKAAVQIVQALPPIPTQPPQVDTTPPPPPFPKPEPELKVELNPPKPPQKTEKIQAKARKAELTTAGQAQRRAAGSGGGVQAGTSGGAATATTDAGREAKLMNVWLSKIRSRIVRRQRYPSDTSGNGRVLMRLSIANTGQLLSYRIIKPSGNVNLDQAALKAVQRAGKFPRAPKGLTDAFVTFNMPLHFKH</sequence>
<keyword evidence="3" id="KW-0813">Transport</keyword>
<dbReference type="Proteomes" id="UP000198767">
    <property type="component" value="Unassembled WGS sequence"/>
</dbReference>
<keyword evidence="5" id="KW-0997">Cell inner membrane</keyword>
<dbReference type="GO" id="GO:0055085">
    <property type="term" value="P:transmembrane transport"/>
    <property type="evidence" value="ECO:0007669"/>
    <property type="project" value="InterPro"/>
</dbReference>
<feature type="region of interest" description="Disordered" evidence="10">
    <location>
        <begin position="104"/>
        <end position="184"/>
    </location>
</feature>
<keyword evidence="4" id="KW-1003">Cell membrane</keyword>
<feature type="compositionally biased region" description="Gly residues" evidence="10">
    <location>
        <begin position="165"/>
        <end position="176"/>
    </location>
</feature>
<dbReference type="PANTHER" id="PTHR33446">
    <property type="entry name" value="PROTEIN TONB-RELATED"/>
    <property type="match status" value="1"/>
</dbReference>
<dbReference type="InterPro" id="IPR006260">
    <property type="entry name" value="TonB/TolA_C"/>
</dbReference>
<dbReference type="OrthoDB" id="7722272at2"/>
<keyword evidence="9" id="KW-0472">Membrane</keyword>
<protein>
    <submittedName>
        <fullName evidence="12">Outer membrane transport energization protein TonB</fullName>
    </submittedName>
</protein>
<keyword evidence="8" id="KW-1133">Transmembrane helix</keyword>
<dbReference type="Gene3D" id="3.30.1150.10">
    <property type="match status" value="1"/>
</dbReference>
<dbReference type="PANTHER" id="PTHR33446:SF2">
    <property type="entry name" value="PROTEIN TONB"/>
    <property type="match status" value="1"/>
</dbReference>
<dbReference type="STRING" id="1156985.SAMN04488118_105298"/>
<evidence type="ECO:0000256" key="3">
    <source>
        <dbReference type="ARBA" id="ARBA00022448"/>
    </source>
</evidence>
<keyword evidence="13" id="KW-1185">Reference proteome</keyword>
<evidence type="ECO:0000256" key="2">
    <source>
        <dbReference type="ARBA" id="ARBA00006555"/>
    </source>
</evidence>
<dbReference type="RefSeq" id="WP_090218701.1">
    <property type="nucleotide sequence ID" value="NZ_FMWG01000005.1"/>
</dbReference>
<feature type="compositionally biased region" description="Low complexity" evidence="10">
    <location>
        <begin position="154"/>
        <end position="164"/>
    </location>
</feature>
<evidence type="ECO:0000256" key="7">
    <source>
        <dbReference type="ARBA" id="ARBA00022927"/>
    </source>
</evidence>
<reference evidence="12 13" key="1">
    <citation type="submission" date="2016-10" db="EMBL/GenBank/DDBJ databases">
        <authorList>
            <person name="de Groot N.N."/>
        </authorList>
    </citation>
    <scope>NUCLEOTIDE SEQUENCE [LARGE SCALE GENOMIC DNA]</scope>
    <source>
        <strain evidence="12 13">U95</strain>
    </source>
</reference>
<dbReference type="GO" id="GO:0015031">
    <property type="term" value="P:protein transport"/>
    <property type="evidence" value="ECO:0007669"/>
    <property type="project" value="UniProtKB-KW"/>
</dbReference>
<evidence type="ECO:0000256" key="10">
    <source>
        <dbReference type="SAM" id="MobiDB-lite"/>
    </source>
</evidence>
<dbReference type="InterPro" id="IPR037682">
    <property type="entry name" value="TonB_C"/>
</dbReference>
<accession>A0A1G5QT29</accession>
<dbReference type="Pfam" id="PF13103">
    <property type="entry name" value="TonB_2"/>
    <property type="match status" value="1"/>
</dbReference>
<name>A0A1G5QT29_9RHOB</name>
<proteinExistence type="inferred from homology"/>
<dbReference type="InterPro" id="IPR051045">
    <property type="entry name" value="TonB-dependent_transducer"/>
</dbReference>
<dbReference type="GO" id="GO:0098797">
    <property type="term" value="C:plasma membrane protein complex"/>
    <property type="evidence" value="ECO:0007669"/>
    <property type="project" value="TreeGrafter"/>
</dbReference>
<evidence type="ECO:0000256" key="1">
    <source>
        <dbReference type="ARBA" id="ARBA00004383"/>
    </source>
</evidence>
<dbReference type="GO" id="GO:0031992">
    <property type="term" value="F:energy transducer activity"/>
    <property type="evidence" value="ECO:0007669"/>
    <property type="project" value="TreeGrafter"/>
</dbReference>
<dbReference type="NCBIfam" id="TIGR01352">
    <property type="entry name" value="tonB_Cterm"/>
    <property type="match status" value="1"/>
</dbReference>
<dbReference type="SUPFAM" id="SSF74653">
    <property type="entry name" value="TolA/TonB C-terminal domain"/>
    <property type="match status" value="1"/>
</dbReference>